<evidence type="ECO:0000313" key="3">
    <source>
        <dbReference type="Proteomes" id="UP000315947"/>
    </source>
</evidence>
<dbReference type="EMBL" id="CP041614">
    <property type="protein sequence ID" value="QDO86601.1"/>
    <property type="molecule type" value="Genomic_DNA"/>
</dbReference>
<dbReference type="Proteomes" id="UP000315947">
    <property type="component" value="Chromosome"/>
</dbReference>
<protein>
    <submittedName>
        <fullName evidence="2">HupE/UreJ family protein</fullName>
    </submittedName>
</protein>
<organism evidence="2 3">
    <name type="scientific">Shewanella psychropiezotolerans</name>
    <dbReference type="NCBI Taxonomy" id="2593655"/>
    <lineage>
        <taxon>Bacteria</taxon>
        <taxon>Pseudomonadati</taxon>
        <taxon>Pseudomonadota</taxon>
        <taxon>Gammaproteobacteria</taxon>
        <taxon>Alteromonadales</taxon>
        <taxon>Shewanellaceae</taxon>
        <taxon>Shewanella</taxon>
    </lineage>
</organism>
<dbReference type="InterPro" id="IPR032809">
    <property type="entry name" value="Put_HupE_UreJ"/>
</dbReference>
<feature type="transmembrane region" description="Helical" evidence="1">
    <location>
        <begin position="277"/>
        <end position="298"/>
    </location>
</feature>
<feature type="transmembrane region" description="Helical" evidence="1">
    <location>
        <begin position="236"/>
        <end position="257"/>
    </location>
</feature>
<evidence type="ECO:0000313" key="2">
    <source>
        <dbReference type="EMBL" id="QDO86601.1"/>
    </source>
</evidence>
<sequence>MTLLLVFPLLMQHSLVRADEIRPAYLELTELDNTSFKITWKLPRKETQVLKLSPEFPNNCTKLAPIHRVQTPSADIRHWSIQCSGGLAGQTVSVAELANTTTDILIRVQHLNGSTQMARLTPTKTSFVIESALESSDTEVIKVYTLLGIEHILLGFDHLLFVFALLLIIKDRRRLIGAITAFTLAHSITLALASLGIASIALPPVEAVIALSILFLAVEIIHGLKGKIGIAERAPWMVAFIFGLLHGFGFAGALAEIGLPQNAIPLALLFFNVGVELGQLAFVAAVLIAGRICLVWVNKGWVSAHSRSQALTLMAYSIGGLSAFWVIERTVSFWA</sequence>
<name>A0ABX5XBF6_9GAMM</name>
<gene>
    <name evidence="2" type="ORF">FM037_07925</name>
</gene>
<keyword evidence="3" id="KW-1185">Reference proteome</keyword>
<feature type="transmembrane region" description="Helical" evidence="1">
    <location>
        <begin position="175"/>
        <end position="201"/>
    </location>
</feature>
<reference evidence="2 3" key="1">
    <citation type="submission" date="2019-07" db="EMBL/GenBank/DDBJ databases">
        <title>Shewanella sp. YLB-06 whole genomic sequence.</title>
        <authorList>
            <person name="Yu L."/>
        </authorList>
    </citation>
    <scope>NUCLEOTIDE SEQUENCE [LARGE SCALE GENOMIC DNA]</scope>
    <source>
        <strain evidence="2 3">YLB-06</strain>
    </source>
</reference>
<keyword evidence="1" id="KW-0812">Transmembrane</keyword>
<dbReference type="Pfam" id="PF13795">
    <property type="entry name" value="HupE_UreJ_2"/>
    <property type="match status" value="1"/>
</dbReference>
<feature type="transmembrane region" description="Helical" evidence="1">
    <location>
        <begin position="143"/>
        <end position="168"/>
    </location>
</feature>
<feature type="transmembrane region" description="Helical" evidence="1">
    <location>
        <begin position="310"/>
        <end position="327"/>
    </location>
</feature>
<accession>A0ABX5XBF6</accession>
<evidence type="ECO:0000256" key="1">
    <source>
        <dbReference type="SAM" id="Phobius"/>
    </source>
</evidence>
<proteinExistence type="predicted"/>
<keyword evidence="1" id="KW-0472">Membrane</keyword>
<keyword evidence="1" id="KW-1133">Transmembrane helix</keyword>
<feature type="transmembrane region" description="Helical" evidence="1">
    <location>
        <begin position="207"/>
        <end position="224"/>
    </location>
</feature>